<proteinExistence type="predicted"/>
<gene>
    <name evidence="1" type="ORF">FRX31_033597</name>
</gene>
<keyword evidence="2" id="KW-1185">Reference proteome</keyword>
<accession>A0A7J6UW38</accession>
<name>A0A7J6UW38_THATH</name>
<protein>
    <submittedName>
        <fullName evidence="1">Uncharacterized protein</fullName>
    </submittedName>
</protein>
<evidence type="ECO:0000313" key="1">
    <source>
        <dbReference type="EMBL" id="KAF5176816.1"/>
    </source>
</evidence>
<dbReference type="AlphaFoldDB" id="A0A7J6UW38"/>
<evidence type="ECO:0000313" key="2">
    <source>
        <dbReference type="Proteomes" id="UP000554482"/>
    </source>
</evidence>
<dbReference type="Proteomes" id="UP000554482">
    <property type="component" value="Unassembled WGS sequence"/>
</dbReference>
<reference evidence="1 2" key="1">
    <citation type="submission" date="2020-06" db="EMBL/GenBank/DDBJ databases">
        <title>Transcriptomic and genomic resources for Thalictrum thalictroides and T. hernandezii: Facilitating candidate gene discovery in an emerging model plant lineage.</title>
        <authorList>
            <person name="Arias T."/>
            <person name="Riano-Pachon D.M."/>
            <person name="Di Stilio V.S."/>
        </authorList>
    </citation>
    <scope>NUCLEOTIDE SEQUENCE [LARGE SCALE GENOMIC DNA]</scope>
    <source>
        <strain evidence="2">cv. WT478/WT964</strain>
        <tissue evidence="1">Leaves</tissue>
    </source>
</reference>
<comment type="caution">
    <text evidence="1">The sequence shown here is derived from an EMBL/GenBank/DDBJ whole genome shotgun (WGS) entry which is preliminary data.</text>
</comment>
<sequence>MANSRFPTQLPRRVLARSEGKSFQIDWIRQAKRGEDIELVERSSTGVFSAKISLDGGRWLGKLFCQISLGTTTVGTVFRKIEEDGSITGVLEANKRENFLRLVVFRRHDSRKFRSLCFPAGSDFESWGFLGTELRKILEDDRRDCGLLKPPALFHPLHQPGPPMYSSSYAEVVEGGGGKSMVKGDGPNLVLAPSKLSLHANWWSPVAICRSDSSRPNWLWVESKVKGIFNHATFKYPNKVEALIVLGSEDEVNYLASLPRLTSWEGSFSFSSWSPAAGSISKSEFREMGKNLKICFKGIPYHLRSRSTVDSLAKACGDSWIVEEESINHTGDNARVIMKAVNLEKIPRVLYLT</sequence>
<dbReference type="EMBL" id="JABWDY010042187">
    <property type="protein sequence ID" value="KAF5176816.1"/>
    <property type="molecule type" value="Genomic_DNA"/>
</dbReference>
<organism evidence="1 2">
    <name type="scientific">Thalictrum thalictroides</name>
    <name type="common">Rue-anemone</name>
    <name type="synonym">Anemone thalictroides</name>
    <dbReference type="NCBI Taxonomy" id="46969"/>
    <lineage>
        <taxon>Eukaryota</taxon>
        <taxon>Viridiplantae</taxon>
        <taxon>Streptophyta</taxon>
        <taxon>Embryophyta</taxon>
        <taxon>Tracheophyta</taxon>
        <taxon>Spermatophyta</taxon>
        <taxon>Magnoliopsida</taxon>
        <taxon>Ranunculales</taxon>
        <taxon>Ranunculaceae</taxon>
        <taxon>Thalictroideae</taxon>
        <taxon>Thalictrum</taxon>
    </lineage>
</organism>
<dbReference type="OrthoDB" id="1954848at2759"/>